<evidence type="ECO:0000313" key="2">
    <source>
        <dbReference type="EMBL" id="KAF9790440.1"/>
    </source>
</evidence>
<dbReference type="EMBL" id="WIUZ02000002">
    <property type="protein sequence ID" value="KAF9790440.1"/>
    <property type="molecule type" value="Genomic_DNA"/>
</dbReference>
<proteinExistence type="predicted"/>
<evidence type="ECO:0000259" key="1">
    <source>
        <dbReference type="PROSITE" id="PS50181"/>
    </source>
</evidence>
<dbReference type="Proteomes" id="UP000736335">
    <property type="component" value="Unassembled WGS sequence"/>
</dbReference>
<dbReference type="OrthoDB" id="3256413at2759"/>
<dbReference type="PROSITE" id="PS50181">
    <property type="entry name" value="FBOX"/>
    <property type="match status" value="1"/>
</dbReference>
<dbReference type="AlphaFoldDB" id="A0A9P6HQ03"/>
<reference evidence="2" key="2">
    <citation type="submission" date="2020-11" db="EMBL/GenBank/DDBJ databases">
        <authorList>
            <consortium name="DOE Joint Genome Institute"/>
            <person name="Kuo A."/>
            <person name="Miyauchi S."/>
            <person name="Kiss E."/>
            <person name="Drula E."/>
            <person name="Kohler A."/>
            <person name="Sanchez-Garcia M."/>
            <person name="Andreopoulos B."/>
            <person name="Barry K.W."/>
            <person name="Bonito G."/>
            <person name="Buee M."/>
            <person name="Carver A."/>
            <person name="Chen C."/>
            <person name="Cichocki N."/>
            <person name="Clum A."/>
            <person name="Culley D."/>
            <person name="Crous P.W."/>
            <person name="Fauchery L."/>
            <person name="Girlanda M."/>
            <person name="Hayes R."/>
            <person name="Keri Z."/>
            <person name="Labutti K."/>
            <person name="Lipzen A."/>
            <person name="Lombard V."/>
            <person name="Magnuson J."/>
            <person name="Maillard F."/>
            <person name="Morin E."/>
            <person name="Murat C."/>
            <person name="Nolan M."/>
            <person name="Ohm R."/>
            <person name="Pangilinan J."/>
            <person name="Pereira M."/>
            <person name="Perotto S."/>
            <person name="Peter M."/>
            <person name="Riley R."/>
            <person name="Sitrit Y."/>
            <person name="Stielow B."/>
            <person name="Szollosi G."/>
            <person name="Zifcakova L."/>
            <person name="Stursova M."/>
            <person name="Spatafora J.W."/>
            <person name="Tedersoo L."/>
            <person name="Vaario L.-M."/>
            <person name="Yamada A."/>
            <person name="Yan M."/>
            <person name="Wang P."/>
            <person name="Xu J."/>
            <person name="Bruns T."/>
            <person name="Baldrian P."/>
            <person name="Vilgalys R."/>
            <person name="Henrissat B."/>
            <person name="Grigoriev I.V."/>
            <person name="Hibbett D."/>
            <person name="Nagy L.G."/>
            <person name="Martin F.M."/>
        </authorList>
    </citation>
    <scope>NUCLEOTIDE SEQUENCE</scope>
    <source>
        <strain evidence="2">UH-Tt-Lm1</strain>
    </source>
</reference>
<name>A0A9P6HQ03_9AGAM</name>
<comment type="caution">
    <text evidence="2">The sequence shown here is derived from an EMBL/GenBank/DDBJ whole genome shotgun (WGS) entry which is preliminary data.</text>
</comment>
<dbReference type="SUPFAM" id="SSF81383">
    <property type="entry name" value="F-box domain"/>
    <property type="match status" value="1"/>
</dbReference>
<organism evidence="2 3">
    <name type="scientific">Thelephora terrestris</name>
    <dbReference type="NCBI Taxonomy" id="56493"/>
    <lineage>
        <taxon>Eukaryota</taxon>
        <taxon>Fungi</taxon>
        <taxon>Dikarya</taxon>
        <taxon>Basidiomycota</taxon>
        <taxon>Agaricomycotina</taxon>
        <taxon>Agaricomycetes</taxon>
        <taxon>Thelephorales</taxon>
        <taxon>Thelephoraceae</taxon>
        <taxon>Thelephora</taxon>
    </lineage>
</organism>
<reference evidence="2" key="1">
    <citation type="journal article" date="2020" name="Nat. Commun.">
        <title>Large-scale genome sequencing of mycorrhizal fungi provides insights into the early evolution of symbiotic traits.</title>
        <authorList>
            <person name="Miyauchi S."/>
            <person name="Kiss E."/>
            <person name="Kuo A."/>
            <person name="Drula E."/>
            <person name="Kohler A."/>
            <person name="Sanchez-Garcia M."/>
            <person name="Morin E."/>
            <person name="Andreopoulos B."/>
            <person name="Barry K.W."/>
            <person name="Bonito G."/>
            <person name="Buee M."/>
            <person name="Carver A."/>
            <person name="Chen C."/>
            <person name="Cichocki N."/>
            <person name="Clum A."/>
            <person name="Culley D."/>
            <person name="Crous P.W."/>
            <person name="Fauchery L."/>
            <person name="Girlanda M."/>
            <person name="Hayes R.D."/>
            <person name="Keri Z."/>
            <person name="LaButti K."/>
            <person name="Lipzen A."/>
            <person name="Lombard V."/>
            <person name="Magnuson J."/>
            <person name="Maillard F."/>
            <person name="Murat C."/>
            <person name="Nolan M."/>
            <person name="Ohm R.A."/>
            <person name="Pangilinan J."/>
            <person name="Pereira M.F."/>
            <person name="Perotto S."/>
            <person name="Peter M."/>
            <person name="Pfister S."/>
            <person name="Riley R."/>
            <person name="Sitrit Y."/>
            <person name="Stielow J.B."/>
            <person name="Szollosi G."/>
            <person name="Zifcakova L."/>
            <person name="Stursova M."/>
            <person name="Spatafora J.W."/>
            <person name="Tedersoo L."/>
            <person name="Vaario L.M."/>
            <person name="Yamada A."/>
            <person name="Yan M."/>
            <person name="Wang P."/>
            <person name="Xu J."/>
            <person name="Bruns T."/>
            <person name="Baldrian P."/>
            <person name="Vilgalys R."/>
            <person name="Dunand C."/>
            <person name="Henrissat B."/>
            <person name="Grigoriev I.V."/>
            <person name="Hibbett D."/>
            <person name="Nagy L.G."/>
            <person name="Martin F.M."/>
        </authorList>
    </citation>
    <scope>NUCLEOTIDE SEQUENCE</scope>
    <source>
        <strain evidence="2">UH-Tt-Lm1</strain>
    </source>
</reference>
<feature type="domain" description="F-box" evidence="1">
    <location>
        <begin position="34"/>
        <end position="80"/>
    </location>
</feature>
<dbReference type="InterPro" id="IPR036047">
    <property type="entry name" value="F-box-like_dom_sf"/>
</dbReference>
<sequence length="278" mass="31167">MFVQGMTAAVARYPAANTDRALELPTGMTAGNPPLILLDLPVEILEGVVLRLHAREILKLRALNRAFHDLIEASPAVQYRVDLFSAALEDDTGTPLVLADRSARLEEYRSRWHRFSQAKQSSVELPPHTQRVIDGEVLACIQETADDKVDVTFVRLPSISRGIQRKQWVVRGLPKNGSVLKMHPGLDMLVVPEILDNGRAFQIHLLRLSDGRPHPLAPPDQTAFHVDLRGGKMVMKKIVAMFSEHRLVVVITFEPLDLLEHGDICIWDWQNGHKMLIG</sequence>
<dbReference type="InterPro" id="IPR001810">
    <property type="entry name" value="F-box_dom"/>
</dbReference>
<evidence type="ECO:0000313" key="3">
    <source>
        <dbReference type="Proteomes" id="UP000736335"/>
    </source>
</evidence>
<protein>
    <recommendedName>
        <fullName evidence="1">F-box domain-containing protein</fullName>
    </recommendedName>
</protein>
<keyword evidence="3" id="KW-1185">Reference proteome</keyword>
<gene>
    <name evidence="2" type="ORF">BJ322DRAFT_389513</name>
</gene>
<accession>A0A9P6HQ03</accession>